<feature type="transmembrane region" description="Helical" evidence="3">
    <location>
        <begin position="715"/>
        <end position="734"/>
    </location>
</feature>
<dbReference type="RefSeq" id="WP_057544309.1">
    <property type="nucleotide sequence ID" value="NZ_CDNJ01000001.1"/>
</dbReference>
<keyword evidence="3" id="KW-0812">Transmembrane</keyword>
<dbReference type="PANTHER" id="PTHR37813:SF1">
    <property type="entry name" value="FELS-2 PROPHAGE PROTEIN"/>
    <property type="match status" value="1"/>
</dbReference>
<keyword evidence="3" id="KW-1133">Transmembrane helix</keyword>
<proteinExistence type="predicted"/>
<evidence type="ECO:0000313" key="6">
    <source>
        <dbReference type="Proteomes" id="UP000032811"/>
    </source>
</evidence>
<dbReference type="NCBIfam" id="TIGR01760">
    <property type="entry name" value="tape_meas_TP901"/>
    <property type="match status" value="1"/>
</dbReference>
<evidence type="ECO:0000259" key="4">
    <source>
        <dbReference type="Pfam" id="PF10145"/>
    </source>
</evidence>
<evidence type="ECO:0000256" key="1">
    <source>
        <dbReference type="ARBA" id="ARBA00022612"/>
    </source>
</evidence>
<sequence length="979" mass="104476">MAANIKIRANSSDFQKQMKEMSAELKKVGSSYSLAQTQARLFGSTTDVLKSKQSELTSKMQIQNRMIEAQTRNISKLNSDISKQKEKQSTLADKIEKTNEKYKESVSQTGKNSEESKKLKQELDNLKKEYEQNDRAIDSNTKKLDNAEIKLNNSKKALLENEKALQEVNKELEKSKLDKFSEGLEKSSQKAEGISNKMKPASTAITGIGTAAAMASVGFEDGMAKVSTIADTTKVPLGDLRKGILDLSNQTGISSEEIANNVYDAISAGQQTGDAVSFVSNSTKLAKAGFAEAGQSLDLLTTIMNSYGLKAQDVTKVSDTLIQTQNLGKVTVGQLSADMGRVIPTAKDLGVNLEQVASGYAIMTSKGIKSAETTTYMNSMLNELGKSGTTANKALKKASGKSFPELIKSGKSLGDILAMMEKEAKKSGKSLGDMFGSAEAGKAALVLSSKSGKEFNDMLGKMKDSAGSTETAFKKVDAATSQGLKKALNSTKNALIGFGDVISPFISLVAKGITNITKAIGGMSKSQKTLVVGLGAAFVATNLAIGGFAKLAKGLSNNIKFMQKSGKAIKDYAKATRDGETKLVKFGKGIVKVSRNIKDFTLNIGKKAVQGLKSFGKGLLTVTKNLGKFAISIGKTAGKGILAFGKGLLTVTKNLGKLTLAILKNSAQLTKNGLMWLGTKAKMLAFKGAQLAVTGATKAMTLAQKGLNLVMSMNPIGVVITALVALGAVFVTLYNKCDWFRNGVNAVWSKVKNIFVGFANFFKGAFHRDFTRTFGLLGVPLNHFFSVVGTVWNGIKGVFNGVLTFLSGVFTGNWRKIFSGLKQIIASIFGTIGGIIKAPINAAISGINSAIRAVNRISFNIPNWVPVFGGKHFGIHLPQIPALAEGGIVTKATMALVGEGKEHEAVIPLSKLDKLVTNSVQKVLDNRGNKTYEKNNQETKIIQINLQVGSKNVAEAIFDEFGNLISKNQRSRGIARGHV</sequence>
<feature type="transmembrane region" description="Helical" evidence="3">
    <location>
        <begin position="530"/>
        <end position="552"/>
    </location>
</feature>
<reference evidence="5 6" key="1">
    <citation type="submission" date="2014-11" db="EMBL/GenBank/DDBJ databases">
        <authorList>
            <person name="Aslett M.A."/>
            <person name="De Silva N."/>
        </authorList>
    </citation>
    <scope>NUCLEOTIDE SEQUENCE [LARGE SCALE GENOMIC DNA]</scope>
    <source>
        <strain evidence="5 6">ATCC9714</strain>
        <plasmid evidence="5 6">pCS2</plasmid>
    </source>
</reference>
<dbReference type="Pfam" id="PF10145">
    <property type="entry name" value="PhageMin_Tail"/>
    <property type="match status" value="1"/>
</dbReference>
<feature type="compositionally biased region" description="Basic and acidic residues" evidence="2">
    <location>
        <begin position="82"/>
        <end position="104"/>
    </location>
</feature>
<feature type="domain" description="Phage tail tape measure protein" evidence="4">
    <location>
        <begin position="242"/>
        <end position="436"/>
    </location>
</feature>
<dbReference type="EMBL" id="LN680000">
    <property type="protein sequence ID" value="CEJ75430.1"/>
    <property type="molecule type" value="Genomic_DNA"/>
</dbReference>
<dbReference type="GeneID" id="97539295"/>
<keyword evidence="5" id="KW-0614">Plasmid</keyword>
<name>A0ABM9RTL6_PARSO</name>
<keyword evidence="6" id="KW-1185">Reference proteome</keyword>
<evidence type="ECO:0000313" key="5">
    <source>
        <dbReference type="EMBL" id="CEJ75430.1"/>
    </source>
</evidence>
<dbReference type="InterPro" id="IPR010090">
    <property type="entry name" value="Phage_tape_meas"/>
</dbReference>
<gene>
    <name evidence="5" type="ORF">ATCC9714_PCS200231</name>
</gene>
<organism evidence="5 6">
    <name type="scientific">Paraclostridium sordellii</name>
    <name type="common">Clostridium sordellii</name>
    <dbReference type="NCBI Taxonomy" id="1505"/>
    <lineage>
        <taxon>Bacteria</taxon>
        <taxon>Bacillati</taxon>
        <taxon>Bacillota</taxon>
        <taxon>Clostridia</taxon>
        <taxon>Peptostreptococcales</taxon>
        <taxon>Peptostreptococcaceae</taxon>
        <taxon>Paraclostridium</taxon>
    </lineage>
</organism>
<evidence type="ECO:0000256" key="2">
    <source>
        <dbReference type="SAM" id="MobiDB-lite"/>
    </source>
</evidence>
<protein>
    <submittedName>
        <fullName evidence="5">Phage tail tape measure protein</fullName>
    </submittedName>
</protein>
<geneLocation type="plasmid" evidence="5 6">
    <name>pCS2</name>
</geneLocation>
<dbReference type="Proteomes" id="UP000032811">
    <property type="component" value="Plasmid pCS2"/>
</dbReference>
<accession>A0ABM9RTL6</accession>
<evidence type="ECO:0000256" key="3">
    <source>
        <dbReference type="SAM" id="Phobius"/>
    </source>
</evidence>
<dbReference type="PANTHER" id="PTHR37813">
    <property type="entry name" value="FELS-2 PROPHAGE PROTEIN"/>
    <property type="match status" value="1"/>
</dbReference>
<keyword evidence="1" id="KW-1188">Viral release from host cell</keyword>
<keyword evidence="3" id="KW-0472">Membrane</keyword>
<feature type="region of interest" description="Disordered" evidence="2">
    <location>
        <begin position="78"/>
        <end position="119"/>
    </location>
</feature>